<dbReference type="PROSITE" id="PS00134">
    <property type="entry name" value="TRYPSIN_HIS"/>
    <property type="match status" value="1"/>
</dbReference>
<dbReference type="InterPro" id="IPR018114">
    <property type="entry name" value="TRYPSIN_HIS"/>
</dbReference>
<keyword evidence="7" id="KW-1185">Reference proteome</keyword>
<evidence type="ECO:0000256" key="3">
    <source>
        <dbReference type="RuleBase" id="RU363034"/>
    </source>
</evidence>
<dbReference type="InterPro" id="IPR043504">
    <property type="entry name" value="Peptidase_S1_PA_chymotrypsin"/>
</dbReference>
<evidence type="ECO:0000256" key="4">
    <source>
        <dbReference type="SAM" id="MobiDB-lite"/>
    </source>
</evidence>
<reference evidence="6" key="1">
    <citation type="submission" date="2023-08" db="EMBL/GenBank/DDBJ databases">
        <authorList>
            <person name="Audoor S."/>
            <person name="Bilcke G."/>
        </authorList>
    </citation>
    <scope>NUCLEOTIDE SEQUENCE</scope>
</reference>
<dbReference type="SUPFAM" id="SSF50494">
    <property type="entry name" value="Trypsin-like serine proteases"/>
    <property type="match status" value="1"/>
</dbReference>
<dbReference type="GO" id="GO:0006508">
    <property type="term" value="P:proteolysis"/>
    <property type="evidence" value="ECO:0007669"/>
    <property type="project" value="UniProtKB-KW"/>
</dbReference>
<feature type="region of interest" description="Disordered" evidence="4">
    <location>
        <begin position="428"/>
        <end position="492"/>
    </location>
</feature>
<comment type="caution">
    <text evidence="6">The sequence shown here is derived from an EMBL/GenBank/DDBJ whole genome shotgun (WGS) entry which is preliminary data.</text>
</comment>
<keyword evidence="2" id="KW-1015">Disulfide bond</keyword>
<dbReference type="GO" id="GO:0004252">
    <property type="term" value="F:serine-type endopeptidase activity"/>
    <property type="evidence" value="ECO:0007669"/>
    <property type="project" value="InterPro"/>
</dbReference>
<dbReference type="InterPro" id="IPR009003">
    <property type="entry name" value="Peptidase_S1_PA"/>
</dbReference>
<dbReference type="InterPro" id="IPR001314">
    <property type="entry name" value="Peptidase_S1A"/>
</dbReference>
<feature type="compositionally biased region" description="Pro residues" evidence="4">
    <location>
        <begin position="428"/>
        <end position="470"/>
    </location>
</feature>
<keyword evidence="3" id="KW-0720">Serine protease</keyword>
<dbReference type="Proteomes" id="UP001295423">
    <property type="component" value="Unassembled WGS sequence"/>
</dbReference>
<dbReference type="PRINTS" id="PR00722">
    <property type="entry name" value="CHYMOTRYPSIN"/>
</dbReference>
<dbReference type="PROSITE" id="PS50240">
    <property type="entry name" value="TRYPSIN_DOM"/>
    <property type="match status" value="1"/>
</dbReference>
<dbReference type="SMART" id="SM00020">
    <property type="entry name" value="Tryp_SPc"/>
    <property type="match status" value="1"/>
</dbReference>
<accession>A0AAD2CS26</accession>
<evidence type="ECO:0000256" key="1">
    <source>
        <dbReference type="ARBA" id="ARBA00023026"/>
    </source>
</evidence>
<dbReference type="Pfam" id="PF00089">
    <property type="entry name" value="Trypsin"/>
    <property type="match status" value="1"/>
</dbReference>
<protein>
    <recommendedName>
        <fullName evidence="5">Peptidase S1 domain-containing protein</fullName>
    </recommendedName>
</protein>
<keyword evidence="3" id="KW-0645">Protease</keyword>
<evidence type="ECO:0000256" key="2">
    <source>
        <dbReference type="ARBA" id="ARBA00023157"/>
    </source>
</evidence>
<proteinExistence type="predicted"/>
<dbReference type="PANTHER" id="PTHR24252:SF7">
    <property type="entry name" value="HYALIN"/>
    <property type="match status" value="1"/>
</dbReference>
<evidence type="ECO:0000313" key="7">
    <source>
        <dbReference type="Proteomes" id="UP001295423"/>
    </source>
</evidence>
<keyword evidence="1" id="KW-0843">Virulence</keyword>
<dbReference type="FunFam" id="2.40.10.10:FF:000002">
    <property type="entry name" value="Transmembrane protease serine"/>
    <property type="match status" value="1"/>
</dbReference>
<sequence length="698" mass="75349">MRFQTTSLLVLASLPQQSYGRKNLRKSKAQKPEKQQAMETLDLTKLETIEHKDKNDRDLQARIIGGDQSDIGDFPYYVYMGGCGGSLIAPGVVLSAAHCGSFNGDEVFVGAYELDKTTGGAQKVRVVDEAFHPEYDQFTFRNDFALFRLKDTVTVNSNIKFSINSLNGQPTPGQDLTALGLGATQQGGNLERFLQDVTVQALSIDECNKPSGYDGDIEGDVMFCAGVPEGGKDSCQGDSGGPLVIRNGNEHIQVGVVSWGYGCARPNFPGVYSRVSSAKDWIRSVVCDDWNMSAEFCDGGFQPTASPTDPPTDPPLACPGDEIAFEFTLRTDEWAEETSWNLKDSQNNLVLSGGDYTDDEVYETMGCIPNSCYTLAILDSYGDGLSEGGSNPGYTLIVDNNVEEEAGGVNFGFEKTLTFGNCFASTPPPTPAVTPPPTVASTPPPTLASTPPPTNQSTPPPTSGFTPPPTSQETSTSPPTPTPPPSDSQSPCAADEIEFDWTVTTDEWGSETSWILRNSQSDEILRGENYDNNKEYNAKQCIPKKCYTVTLFDDYGDGLAAGGTNPGYRLVVDGSVVAEAGAVNFGYQRAIQFGDCSTNEAECIPFKLKLQTDDWGSESSFTLSKDGVVVLDESGFDSNKDYEFSDCFKPSQCNKLEMRDSYGDGIANGRGIEVELDGDVKYNDGDFGYGVGFEYGDC</sequence>
<dbReference type="PANTHER" id="PTHR24252">
    <property type="entry name" value="ACROSIN-RELATED"/>
    <property type="match status" value="1"/>
</dbReference>
<gene>
    <name evidence="6" type="ORF">CYCCA115_LOCUS8967</name>
</gene>
<dbReference type="PROSITE" id="PS00135">
    <property type="entry name" value="TRYPSIN_SER"/>
    <property type="match status" value="1"/>
</dbReference>
<keyword evidence="3" id="KW-0378">Hydrolase</keyword>
<dbReference type="EMBL" id="CAKOGP040001224">
    <property type="protein sequence ID" value="CAJ1944597.1"/>
    <property type="molecule type" value="Genomic_DNA"/>
</dbReference>
<dbReference type="InterPro" id="IPR033116">
    <property type="entry name" value="TRYPSIN_SER"/>
</dbReference>
<evidence type="ECO:0000313" key="6">
    <source>
        <dbReference type="EMBL" id="CAJ1944597.1"/>
    </source>
</evidence>
<dbReference type="CDD" id="cd00190">
    <property type="entry name" value="Tryp_SPc"/>
    <property type="match status" value="1"/>
</dbReference>
<dbReference type="Gene3D" id="2.40.10.10">
    <property type="entry name" value="Trypsin-like serine proteases"/>
    <property type="match status" value="1"/>
</dbReference>
<feature type="domain" description="Peptidase S1" evidence="5">
    <location>
        <begin position="63"/>
        <end position="287"/>
    </location>
</feature>
<dbReference type="AlphaFoldDB" id="A0AAD2CS26"/>
<evidence type="ECO:0000259" key="5">
    <source>
        <dbReference type="PROSITE" id="PS50240"/>
    </source>
</evidence>
<dbReference type="InterPro" id="IPR001254">
    <property type="entry name" value="Trypsin_dom"/>
</dbReference>
<name>A0AAD2CS26_9STRA</name>
<organism evidence="6 7">
    <name type="scientific">Cylindrotheca closterium</name>
    <dbReference type="NCBI Taxonomy" id="2856"/>
    <lineage>
        <taxon>Eukaryota</taxon>
        <taxon>Sar</taxon>
        <taxon>Stramenopiles</taxon>
        <taxon>Ochrophyta</taxon>
        <taxon>Bacillariophyta</taxon>
        <taxon>Bacillariophyceae</taxon>
        <taxon>Bacillariophycidae</taxon>
        <taxon>Bacillariales</taxon>
        <taxon>Bacillariaceae</taxon>
        <taxon>Cylindrotheca</taxon>
    </lineage>
</organism>